<reference evidence="1 2" key="1">
    <citation type="journal article" date="2018" name="MBio">
        <title>Insights into the evolution of host association through the isolation and characterization of a novel human periodontal pathobiont, Desulfobulbus oralis.</title>
        <authorList>
            <person name="Cross K.L."/>
            <person name="Chirania P."/>
            <person name="Xiong W."/>
            <person name="Beall C.J."/>
            <person name="Elkins J.G."/>
            <person name="Giannone R.J."/>
            <person name="Griffen A.L."/>
            <person name="Guss A.M."/>
            <person name="Hettich R.L."/>
            <person name="Joshi S.S."/>
            <person name="Mokrzan E.M."/>
            <person name="Martin R.K."/>
            <person name="Zhulin I.B."/>
            <person name="Leys E.J."/>
            <person name="Podar M."/>
        </authorList>
    </citation>
    <scope>NUCLEOTIDE SEQUENCE [LARGE SCALE GENOMIC DNA]</scope>
    <source>
        <strain evidence="1 2">ORNL</strain>
    </source>
</reference>
<protein>
    <submittedName>
        <fullName evidence="1">Uncharacterized protein</fullName>
    </submittedName>
</protein>
<dbReference type="Proteomes" id="UP000239867">
    <property type="component" value="Chromosome"/>
</dbReference>
<keyword evidence="2" id="KW-1185">Reference proteome</keyword>
<accession>A0A2L1GNJ9</accession>
<name>A0A2L1GNJ9_9BACT</name>
<evidence type="ECO:0000313" key="1">
    <source>
        <dbReference type="EMBL" id="AVD71261.1"/>
    </source>
</evidence>
<dbReference type="KEGG" id="deo:CAY53_07080"/>
<organism evidence="1 2">
    <name type="scientific">Desulfobulbus oralis</name>
    <dbReference type="NCBI Taxonomy" id="1986146"/>
    <lineage>
        <taxon>Bacteria</taxon>
        <taxon>Pseudomonadati</taxon>
        <taxon>Thermodesulfobacteriota</taxon>
        <taxon>Desulfobulbia</taxon>
        <taxon>Desulfobulbales</taxon>
        <taxon>Desulfobulbaceae</taxon>
        <taxon>Desulfobulbus</taxon>
    </lineage>
</organism>
<dbReference type="EMBL" id="CP021255">
    <property type="protein sequence ID" value="AVD71261.1"/>
    <property type="molecule type" value="Genomic_DNA"/>
</dbReference>
<dbReference type="RefSeq" id="WP_104936531.1">
    <property type="nucleotide sequence ID" value="NZ_CP021255.1"/>
</dbReference>
<dbReference type="AlphaFoldDB" id="A0A2L1GNJ9"/>
<gene>
    <name evidence="1" type="ORF">CAY53_07080</name>
</gene>
<proteinExistence type="predicted"/>
<dbReference type="OrthoDB" id="9774608at2"/>
<evidence type="ECO:0000313" key="2">
    <source>
        <dbReference type="Proteomes" id="UP000239867"/>
    </source>
</evidence>
<sequence>MRLSYDQLPQSQGQVLYQRLQKLLHEEAFDAFPKKLCAPFSADKLGRRSIPPGALSACS</sequence>